<dbReference type="Gene3D" id="3.40.50.1820">
    <property type="entry name" value="alpha/beta hydrolase"/>
    <property type="match status" value="1"/>
</dbReference>
<evidence type="ECO:0000313" key="2">
    <source>
        <dbReference type="Proteomes" id="UP001589810"/>
    </source>
</evidence>
<dbReference type="SUPFAM" id="SSF53474">
    <property type="entry name" value="alpha/beta-Hydrolases"/>
    <property type="match status" value="1"/>
</dbReference>
<dbReference type="InterPro" id="IPR053145">
    <property type="entry name" value="AB_hydrolase_Est10"/>
</dbReference>
<comment type="caution">
    <text evidence="1">The sequence shown here is derived from an EMBL/GenBank/DDBJ whole genome shotgun (WGS) entry which is preliminary data.</text>
</comment>
<organism evidence="1 2">
    <name type="scientific">Kutzneria chonburiensis</name>
    <dbReference type="NCBI Taxonomy" id="1483604"/>
    <lineage>
        <taxon>Bacteria</taxon>
        <taxon>Bacillati</taxon>
        <taxon>Actinomycetota</taxon>
        <taxon>Actinomycetes</taxon>
        <taxon>Pseudonocardiales</taxon>
        <taxon>Pseudonocardiaceae</taxon>
        <taxon>Kutzneria</taxon>
    </lineage>
</organism>
<keyword evidence="2" id="KW-1185">Reference proteome</keyword>
<dbReference type="RefSeq" id="WP_273939741.1">
    <property type="nucleotide sequence ID" value="NZ_CP097263.1"/>
</dbReference>
<accession>A0ABV6MKS1</accession>
<dbReference type="InterPro" id="IPR029058">
    <property type="entry name" value="AB_hydrolase_fold"/>
</dbReference>
<proteinExistence type="predicted"/>
<sequence length="362" mass="38966">MLRTLVELAAAGRFDELTELFAPELRAAVSADIMRIAWAKEVGAVRHVGEPIPLGDNRFSVLLNGDVELRMSMDSLGRVNGLRLTAPDAQWQPPSYVQPDRFTEQEVLVGHQPGALVLPHNGNGAGIVLLSGAGAFDRDETAGPMKMLKDLAWGLASLGVASVRFDKPTDTPTLIEEYVPAAVAGVDLLRQHVDRVYVAGHSAGGKIAPNVAQWAPTVAGLILLAADTSPMPAAVVRVARHFGLEVDTMTRLAARAASPDLSPTTPAGDLPFGLPATYWLQLREYDQVATAIEIDRPVLALQGGRDYQVTVEDDLPGWRRVPRAEARIYPDLDHMFFQDNGSHVDQQVIDDIAAWVSSPAAG</sequence>
<evidence type="ECO:0000313" key="1">
    <source>
        <dbReference type="EMBL" id="MFC0540898.1"/>
    </source>
</evidence>
<dbReference type="Proteomes" id="UP001589810">
    <property type="component" value="Unassembled WGS sequence"/>
</dbReference>
<name>A0ABV6MKS1_9PSEU</name>
<gene>
    <name evidence="1" type="ORF">ACFFH7_05370</name>
</gene>
<protein>
    <recommendedName>
        <fullName evidence="3">Serine aminopeptidase S33 domain-containing protein</fullName>
    </recommendedName>
</protein>
<evidence type="ECO:0008006" key="3">
    <source>
        <dbReference type="Google" id="ProtNLM"/>
    </source>
</evidence>
<dbReference type="PANTHER" id="PTHR43265:SF1">
    <property type="entry name" value="ESTERASE ESTD"/>
    <property type="match status" value="1"/>
</dbReference>
<reference evidence="1 2" key="1">
    <citation type="submission" date="2024-09" db="EMBL/GenBank/DDBJ databases">
        <authorList>
            <person name="Sun Q."/>
            <person name="Mori K."/>
        </authorList>
    </citation>
    <scope>NUCLEOTIDE SEQUENCE [LARGE SCALE GENOMIC DNA]</scope>
    <source>
        <strain evidence="1 2">TBRC 1432</strain>
    </source>
</reference>
<dbReference type="PANTHER" id="PTHR43265">
    <property type="entry name" value="ESTERASE ESTD"/>
    <property type="match status" value="1"/>
</dbReference>
<dbReference type="EMBL" id="JBHLUD010000001">
    <property type="protein sequence ID" value="MFC0540898.1"/>
    <property type="molecule type" value="Genomic_DNA"/>
</dbReference>